<dbReference type="AlphaFoldDB" id="A0A1E1K6L4"/>
<protein>
    <recommendedName>
        <fullName evidence="5">Secreted protein</fullName>
    </recommendedName>
</protein>
<organism evidence="3 4">
    <name type="scientific">Rhynchosporium agropyri</name>
    <dbReference type="NCBI Taxonomy" id="914238"/>
    <lineage>
        <taxon>Eukaryota</taxon>
        <taxon>Fungi</taxon>
        <taxon>Dikarya</taxon>
        <taxon>Ascomycota</taxon>
        <taxon>Pezizomycotina</taxon>
        <taxon>Leotiomycetes</taxon>
        <taxon>Helotiales</taxon>
        <taxon>Ploettnerulaceae</taxon>
        <taxon>Rhynchosporium</taxon>
    </lineage>
</organism>
<name>A0A1E1K6L4_9HELO</name>
<proteinExistence type="predicted"/>
<sequence>MRMGMGMGLVLFMWVFEMECVCREGREGEEGKEGKEAEEGKEGEEEAISEARLLKEGFIVGGWGEWPVYVQWIRGTHEKGTGY</sequence>
<gene>
    <name evidence="3" type="ORF">RAG0_03889</name>
</gene>
<feature type="signal peptide" evidence="2">
    <location>
        <begin position="1"/>
        <end position="22"/>
    </location>
</feature>
<reference evidence="4" key="1">
    <citation type="submission" date="2016-03" db="EMBL/GenBank/DDBJ databases">
        <authorList>
            <person name="Guldener U."/>
        </authorList>
    </citation>
    <scope>NUCLEOTIDE SEQUENCE [LARGE SCALE GENOMIC DNA]</scope>
    <source>
        <strain evidence="4">04CH-RAC-A.6.1</strain>
    </source>
</reference>
<dbReference type="Proteomes" id="UP000178912">
    <property type="component" value="Unassembled WGS sequence"/>
</dbReference>
<evidence type="ECO:0008006" key="5">
    <source>
        <dbReference type="Google" id="ProtNLM"/>
    </source>
</evidence>
<accession>A0A1E1K6L4</accession>
<feature type="region of interest" description="Disordered" evidence="1">
    <location>
        <begin position="25"/>
        <end position="46"/>
    </location>
</feature>
<evidence type="ECO:0000256" key="1">
    <source>
        <dbReference type="SAM" id="MobiDB-lite"/>
    </source>
</evidence>
<evidence type="ECO:0000313" key="4">
    <source>
        <dbReference type="Proteomes" id="UP000178912"/>
    </source>
</evidence>
<keyword evidence="2" id="KW-0732">Signal</keyword>
<evidence type="ECO:0000313" key="3">
    <source>
        <dbReference type="EMBL" id="CZS93746.1"/>
    </source>
</evidence>
<feature type="chain" id="PRO_5009445618" description="Secreted protein" evidence="2">
    <location>
        <begin position="23"/>
        <end position="83"/>
    </location>
</feature>
<keyword evidence="4" id="KW-1185">Reference proteome</keyword>
<evidence type="ECO:0000256" key="2">
    <source>
        <dbReference type="SAM" id="SignalP"/>
    </source>
</evidence>
<dbReference type="EMBL" id="FJUX01000016">
    <property type="protein sequence ID" value="CZS93746.1"/>
    <property type="molecule type" value="Genomic_DNA"/>
</dbReference>
<feature type="compositionally biased region" description="Basic and acidic residues" evidence="1">
    <location>
        <begin position="25"/>
        <end position="40"/>
    </location>
</feature>